<evidence type="ECO:0000313" key="2">
    <source>
        <dbReference type="Proteomes" id="UP000033934"/>
    </source>
</evidence>
<comment type="caution">
    <text evidence="1">The sequence shown here is derived from an EMBL/GenBank/DDBJ whole genome shotgun (WGS) entry which is preliminary data.</text>
</comment>
<reference evidence="1 2" key="1">
    <citation type="journal article" date="2015" name="Nature">
        <title>rRNA introns, odd ribosomes, and small enigmatic genomes across a large radiation of phyla.</title>
        <authorList>
            <person name="Brown C.T."/>
            <person name="Hug L.A."/>
            <person name="Thomas B.C."/>
            <person name="Sharon I."/>
            <person name="Castelle C.J."/>
            <person name="Singh A."/>
            <person name="Wilkins M.J."/>
            <person name="Williams K.H."/>
            <person name="Banfield J.F."/>
        </authorList>
    </citation>
    <scope>NUCLEOTIDE SEQUENCE [LARGE SCALE GENOMIC DNA]</scope>
</reference>
<gene>
    <name evidence="1" type="ORF">UT11_C0005G0024</name>
</gene>
<sequence>MNKHFSTSNKWLGVIGIMSDFFEDLFASLSPEYLDSIQQARQDYKNGEFYNHEQIFNL</sequence>
<protein>
    <submittedName>
        <fullName evidence="1">Uncharacterized protein</fullName>
    </submittedName>
</protein>
<name>A0A0G0LF19_9BACT</name>
<proteinExistence type="predicted"/>
<dbReference type="EMBL" id="LBVO01000005">
    <property type="protein sequence ID" value="KKQ90483.1"/>
    <property type="molecule type" value="Genomic_DNA"/>
</dbReference>
<dbReference type="Proteomes" id="UP000033934">
    <property type="component" value="Unassembled WGS sequence"/>
</dbReference>
<evidence type="ECO:0000313" key="1">
    <source>
        <dbReference type="EMBL" id="KKQ90483.1"/>
    </source>
</evidence>
<organism evidence="1 2">
    <name type="scientific">Berkelbacteria bacterium GW2011_GWA2_38_9</name>
    <dbReference type="NCBI Taxonomy" id="1618334"/>
    <lineage>
        <taxon>Bacteria</taxon>
        <taxon>Candidatus Berkelbacteria</taxon>
    </lineage>
</organism>
<accession>A0A0G0LF19</accession>
<dbReference type="AlphaFoldDB" id="A0A0G0LF19"/>